<organism evidence="5 6">
    <name type="scientific">Halorubellus litoreus</name>
    <dbReference type="NCBI Taxonomy" id="755308"/>
    <lineage>
        <taxon>Archaea</taxon>
        <taxon>Methanobacteriati</taxon>
        <taxon>Methanobacteriota</taxon>
        <taxon>Stenosarchaea group</taxon>
        <taxon>Halobacteria</taxon>
        <taxon>Halobacteriales</taxon>
        <taxon>Halorubellaceae</taxon>
        <taxon>Halorubellus</taxon>
    </lineage>
</organism>
<keyword evidence="2" id="KW-0812">Transmembrane</keyword>
<dbReference type="PANTHER" id="PTHR46401">
    <property type="entry name" value="GLYCOSYLTRANSFERASE WBBK-RELATED"/>
    <property type="match status" value="1"/>
</dbReference>
<protein>
    <submittedName>
        <fullName evidence="5">Glycosyltransferase family 4 protein</fullName>
    </submittedName>
</protein>
<dbReference type="CDD" id="cd03794">
    <property type="entry name" value="GT4_WbuB-like"/>
    <property type="match status" value="1"/>
</dbReference>
<feature type="domain" description="Glycosyl transferase family 1" evidence="3">
    <location>
        <begin position="197"/>
        <end position="368"/>
    </location>
</feature>
<dbReference type="Gene3D" id="3.40.50.2000">
    <property type="entry name" value="Glycogen Phosphorylase B"/>
    <property type="match status" value="2"/>
</dbReference>
<keyword evidence="1" id="KW-0808">Transferase</keyword>
<dbReference type="Pfam" id="PF13579">
    <property type="entry name" value="Glyco_trans_4_4"/>
    <property type="match status" value="1"/>
</dbReference>
<dbReference type="Proteomes" id="UP001596395">
    <property type="component" value="Unassembled WGS sequence"/>
</dbReference>
<evidence type="ECO:0000256" key="2">
    <source>
        <dbReference type="SAM" id="Phobius"/>
    </source>
</evidence>
<proteinExistence type="predicted"/>
<keyword evidence="2" id="KW-0472">Membrane</keyword>
<dbReference type="EMBL" id="JBHSXN010000002">
    <property type="protein sequence ID" value="MFC6952959.1"/>
    <property type="molecule type" value="Genomic_DNA"/>
</dbReference>
<sequence>MTDLATGLTDRFDVEVVTGLPNYHESDIDADVPRRETYEGVSVRRLRGTRFHKDRLLLRVVNWFTFGILVLVYLLRHGDRNETNLVLSNPPILPFATYLAKRVRGTQYAYLIYDMYPDMPVELGYLSENGMVARAWEYAIRHVYRDADRIVVLGESMERRLVEKMADDPGFDPEKVVQIANWEDDSFIEPMEKSENEFSREHDLRDKFTLLYSGNIGRYHDVGTAIDAIDELEDRGRDDIQLLVIGEGGRKEMYQERVREKNIENVRFLPFQPYERLPESLTSGDASLVTTDPGMEGICVSSKLYSSLAAGDPILALVSQTDEVARVVERSDSGAQIDQGKANEVADVLESWADNTSRVEEMGRNARECFESNYTKEHSVDAYANLFDEMKSRG</sequence>
<comment type="caution">
    <text evidence="5">The sequence shown here is derived from an EMBL/GenBank/DDBJ whole genome shotgun (WGS) entry which is preliminary data.</text>
</comment>
<dbReference type="InterPro" id="IPR001296">
    <property type="entry name" value="Glyco_trans_1"/>
</dbReference>
<keyword evidence="6" id="KW-1185">Reference proteome</keyword>
<gene>
    <name evidence="5" type="ORF">ACFQGB_08790</name>
</gene>
<evidence type="ECO:0000256" key="1">
    <source>
        <dbReference type="ARBA" id="ARBA00022679"/>
    </source>
</evidence>
<dbReference type="InterPro" id="IPR028098">
    <property type="entry name" value="Glyco_trans_4-like_N"/>
</dbReference>
<dbReference type="SUPFAM" id="SSF53756">
    <property type="entry name" value="UDP-Glycosyltransferase/glycogen phosphorylase"/>
    <property type="match status" value="1"/>
</dbReference>
<evidence type="ECO:0000259" key="4">
    <source>
        <dbReference type="Pfam" id="PF13579"/>
    </source>
</evidence>
<feature type="domain" description="Glycosyltransferase subfamily 4-like N-terminal" evidence="4">
    <location>
        <begin position="2"/>
        <end position="182"/>
    </location>
</feature>
<dbReference type="AlphaFoldDB" id="A0ABD5VHJ8"/>
<evidence type="ECO:0000313" key="6">
    <source>
        <dbReference type="Proteomes" id="UP001596395"/>
    </source>
</evidence>
<evidence type="ECO:0000259" key="3">
    <source>
        <dbReference type="Pfam" id="PF00534"/>
    </source>
</evidence>
<accession>A0ABD5VHJ8</accession>
<dbReference type="PANTHER" id="PTHR46401:SF2">
    <property type="entry name" value="GLYCOSYLTRANSFERASE WBBK-RELATED"/>
    <property type="match status" value="1"/>
</dbReference>
<evidence type="ECO:0000313" key="5">
    <source>
        <dbReference type="EMBL" id="MFC6952959.1"/>
    </source>
</evidence>
<reference evidence="5 6" key="1">
    <citation type="journal article" date="2019" name="Int. J. Syst. Evol. Microbiol.">
        <title>The Global Catalogue of Microorganisms (GCM) 10K type strain sequencing project: providing services to taxonomists for standard genome sequencing and annotation.</title>
        <authorList>
            <consortium name="The Broad Institute Genomics Platform"/>
            <consortium name="The Broad Institute Genome Sequencing Center for Infectious Disease"/>
            <person name="Wu L."/>
            <person name="Ma J."/>
        </authorList>
    </citation>
    <scope>NUCLEOTIDE SEQUENCE [LARGE SCALE GENOMIC DNA]</scope>
    <source>
        <strain evidence="5 6">GX26</strain>
    </source>
</reference>
<dbReference type="GO" id="GO:0016740">
    <property type="term" value="F:transferase activity"/>
    <property type="evidence" value="ECO:0007669"/>
    <property type="project" value="UniProtKB-KW"/>
</dbReference>
<feature type="transmembrane region" description="Helical" evidence="2">
    <location>
        <begin position="56"/>
        <end position="75"/>
    </location>
</feature>
<dbReference type="Pfam" id="PF00534">
    <property type="entry name" value="Glycos_transf_1"/>
    <property type="match status" value="1"/>
</dbReference>
<keyword evidence="2" id="KW-1133">Transmembrane helix</keyword>
<dbReference type="RefSeq" id="WP_336349939.1">
    <property type="nucleotide sequence ID" value="NZ_JAZAQL010000002.1"/>
</dbReference>
<name>A0ABD5VHJ8_9EURY</name>